<protein>
    <submittedName>
        <fullName evidence="4">Transmembrane protein FAM155A</fullName>
    </submittedName>
</protein>
<evidence type="ECO:0000256" key="2">
    <source>
        <dbReference type="SAM" id="Phobius"/>
    </source>
</evidence>
<organism evidence="3 4">
    <name type="scientific">Acrobeloides nanus</name>
    <dbReference type="NCBI Taxonomy" id="290746"/>
    <lineage>
        <taxon>Eukaryota</taxon>
        <taxon>Metazoa</taxon>
        <taxon>Ecdysozoa</taxon>
        <taxon>Nematoda</taxon>
        <taxon>Chromadorea</taxon>
        <taxon>Rhabditida</taxon>
        <taxon>Tylenchina</taxon>
        <taxon>Cephalobomorpha</taxon>
        <taxon>Cephaloboidea</taxon>
        <taxon>Cephalobidae</taxon>
        <taxon>Acrobeloides</taxon>
    </lineage>
</organism>
<evidence type="ECO:0000256" key="1">
    <source>
        <dbReference type="SAM" id="MobiDB-lite"/>
    </source>
</evidence>
<sequence>MTSFTKNVGYLAKWIRKAPVRPGKLSKRVPLRQNRAAFEIRTKTREKSYEDDQLANCSGAPDQYSGVNADPAEDAGATTISQAPCCSKNSAACASTSDDQDAGIKKAIPSLATEFLAEDTPYQELDPRHISCRCCFCSRRRNVLQQRRYRSKWRYRKRTNITTTTAGASLLPLYYHDLFPPANFSFIFLLVRKLIALFCLLPHQPRDINKKPSSFFIGSSTTTFHRDRRKWIRVVLLIYLHVFSMLSGFVAGFATPESIFHSAAWDPGGGGFEEFQQFQPISLRVNPLLRNQRNVPSHNTCTVWTRNSPDDLCAKNPWPRIHLIREISLFHDCSPESGNVMLAELFRLDWPGVKYESDLISYTEYLRDGIDGRDCILAQPHSRQCLACYRRIDEVLKQVDSAYRSFNKTLKRFDCMLATDSLTATRPFSPNGTCVDCLMWYRKWVLVQSLNIWKEKPCINWCYYAQLACPHMAPSKAVEYAGHPSFQCRDLNIPQATTVEMETCSCFHPCDLAGPKKELSSAKEPTHKSAFDFFPALEHCWAREKRCKNEAKLTEHAAYPTGATHSRAVSRPPLTEDPTTEEPVGYAGRVSGYVDENPPENFNELHFVFHTKKESGEYSDSQRTNELTP</sequence>
<name>A0A914EC73_9BILA</name>
<reference evidence="4" key="1">
    <citation type="submission" date="2022-11" db="UniProtKB">
        <authorList>
            <consortium name="WormBaseParasite"/>
        </authorList>
    </citation>
    <scope>IDENTIFICATION</scope>
</reference>
<feature type="compositionally biased region" description="Low complexity" evidence="1">
    <location>
        <begin position="572"/>
        <end position="583"/>
    </location>
</feature>
<accession>A0A914EC73</accession>
<proteinExistence type="predicted"/>
<evidence type="ECO:0000313" key="3">
    <source>
        <dbReference type="Proteomes" id="UP000887540"/>
    </source>
</evidence>
<keyword evidence="3" id="KW-1185">Reference proteome</keyword>
<evidence type="ECO:0000313" key="4">
    <source>
        <dbReference type="WBParaSite" id="ACRNAN_scaffold723.g32872.t1"/>
    </source>
</evidence>
<feature type="transmembrane region" description="Helical" evidence="2">
    <location>
        <begin position="234"/>
        <end position="254"/>
    </location>
</feature>
<feature type="region of interest" description="Disordered" evidence="1">
    <location>
        <begin position="560"/>
        <end position="585"/>
    </location>
</feature>
<feature type="transmembrane region" description="Helical" evidence="2">
    <location>
        <begin position="182"/>
        <end position="201"/>
    </location>
</feature>
<dbReference type="AlphaFoldDB" id="A0A914EC73"/>
<dbReference type="Proteomes" id="UP000887540">
    <property type="component" value="Unplaced"/>
</dbReference>
<dbReference type="WBParaSite" id="ACRNAN_scaffold723.g32872.t1">
    <property type="protein sequence ID" value="ACRNAN_scaffold723.g32872.t1"/>
    <property type="gene ID" value="ACRNAN_scaffold723.g32872"/>
</dbReference>
<keyword evidence="2" id="KW-1133">Transmembrane helix</keyword>
<keyword evidence="2" id="KW-0472">Membrane</keyword>
<keyword evidence="2" id="KW-0812">Transmembrane</keyword>